<gene>
    <name evidence="1" type="ORF">Mtai_v1c01090</name>
</gene>
<evidence type="ECO:0008006" key="3">
    <source>
        <dbReference type="Google" id="ProtNLM"/>
    </source>
</evidence>
<dbReference type="InterPro" id="IPR036828">
    <property type="entry name" value="TTHA1528-like_sf"/>
</dbReference>
<proteinExistence type="predicted"/>
<evidence type="ECO:0000313" key="1">
    <source>
        <dbReference type="EMBL" id="AWR85361.1"/>
    </source>
</evidence>
<dbReference type="Proteomes" id="UP000263013">
    <property type="component" value="Chromosome"/>
</dbReference>
<sequence length="156" mass="17548">MKTLFALKTPGCKKGYKMVPMEIVGLRGAPHETLRALKEALKGVDFPEAVAIYITDWQDRRAQARFALFVRQGKHRVLSRDAFGPRFGLEGDAALKDLTLWLIERGVTDFKEAVVAPSEFAALFELEAETAQKLIMASANPTDPMLYIKREFTSRM</sequence>
<dbReference type="SUPFAM" id="SSF143592">
    <property type="entry name" value="TTHA1528-like"/>
    <property type="match status" value="1"/>
</dbReference>
<accession>A0ABM6WER7</accession>
<reference evidence="1 2" key="1">
    <citation type="submission" date="2017-05" db="EMBL/GenBank/DDBJ databases">
        <title>Complete genome sequence of Meiothermus taiwanensis WR-220.</title>
        <authorList>
            <person name="Wu W.-L."/>
            <person name="Lo W.-S."/>
            <person name="Kuo C.-H."/>
            <person name="Wu S.-H."/>
        </authorList>
    </citation>
    <scope>NUCLEOTIDE SEQUENCE [LARGE SCALE GENOMIC DNA]</scope>
    <source>
        <strain evidence="1 2">WR-220</strain>
    </source>
</reference>
<dbReference type="Gene3D" id="3.40.1530.10">
    <property type="entry name" value="TTHA1528-like"/>
    <property type="match status" value="1"/>
</dbReference>
<keyword evidence="2" id="KW-1185">Reference proteome</keyword>
<dbReference type="InterPro" id="IPR024443">
    <property type="entry name" value="DUF3197"/>
</dbReference>
<dbReference type="Pfam" id="PF11432">
    <property type="entry name" value="DUF3197"/>
    <property type="match status" value="1"/>
</dbReference>
<name>A0ABM6WER7_9DEIN</name>
<dbReference type="EMBL" id="CP021130">
    <property type="protein sequence ID" value="AWR85361.1"/>
    <property type="molecule type" value="Genomic_DNA"/>
</dbReference>
<protein>
    <recommendedName>
        <fullName evidence="3">DUF3197 domain-containing protein</fullName>
    </recommendedName>
</protein>
<evidence type="ECO:0000313" key="2">
    <source>
        <dbReference type="Proteomes" id="UP000263013"/>
    </source>
</evidence>
<organism evidence="1 2">
    <name type="scientific">Meiothermus taiwanensis WR-220</name>
    <dbReference type="NCBI Taxonomy" id="1339250"/>
    <lineage>
        <taxon>Bacteria</taxon>
        <taxon>Thermotogati</taxon>
        <taxon>Deinococcota</taxon>
        <taxon>Deinococci</taxon>
        <taxon>Thermales</taxon>
        <taxon>Thermaceae</taxon>
        <taxon>Meiothermus</taxon>
    </lineage>
</organism>